<dbReference type="PATRIC" id="fig|1121939.11.peg.4109"/>
<comment type="caution">
    <text evidence="2">The sequence shown here is derived from an EMBL/GenBank/DDBJ whole genome shotgun (WGS) entry which is preliminary data.</text>
</comment>
<dbReference type="PANTHER" id="PTHR12110">
    <property type="entry name" value="HYDROXYPYRUVATE ISOMERASE"/>
    <property type="match status" value="1"/>
</dbReference>
<accession>S2L6L8</accession>
<dbReference type="EMBL" id="ASTJ01000041">
    <property type="protein sequence ID" value="EPC00351.1"/>
    <property type="molecule type" value="Genomic_DNA"/>
</dbReference>
<keyword evidence="3" id="KW-1185">Reference proteome</keyword>
<sequence length="287" mass="31813">MNQARVDLCLNTATTRRQWDLAQAVDGYSRLGVGAISPWRHEIQAYGPAKAGRLLRDAGLPALGLCRGGGFPAQDGEAFRRHIDDNRLAIEEAHAIGAKSLVLVCGGLPEGSSDLPSARQQVIDAIAEILPDAKQAGVKLSIEPLHPMYTADRSCISLLSQALDICERLEPSKEGWLGVVVDAYHVWWDPNLEDSLERVTSQQLHGFHINDWLYTTQDLLEDRGMMGDGIIDLPWLADRVKASGFGGLPEVEIFSRYWWGQDPEYVVQTCLKRSVFVRERLSITDPV</sequence>
<gene>
    <name evidence="2" type="ORF">L861_13840</name>
</gene>
<name>S2L6L8_LITA3</name>
<feature type="domain" description="Xylose isomerase-like TIM barrel" evidence="1">
    <location>
        <begin position="31"/>
        <end position="261"/>
    </location>
</feature>
<dbReference type="AlphaFoldDB" id="S2L6L8"/>
<evidence type="ECO:0000313" key="2">
    <source>
        <dbReference type="EMBL" id="EPC00351.1"/>
    </source>
</evidence>
<dbReference type="Proteomes" id="UP000014463">
    <property type="component" value="Unassembled WGS sequence"/>
</dbReference>
<dbReference type="STRING" id="1121939.L861_13840"/>
<dbReference type="SUPFAM" id="SSF51658">
    <property type="entry name" value="Xylose isomerase-like"/>
    <property type="match status" value="1"/>
</dbReference>
<dbReference type="InterPro" id="IPR036237">
    <property type="entry name" value="Xyl_isomerase-like_sf"/>
</dbReference>
<reference evidence="2 3" key="1">
    <citation type="journal article" date="2013" name="Genome Announc.">
        <title>Draft genome sequence of the moderately halophilic gammaproteobacterium Halomonas anticariensis FP35.</title>
        <authorList>
            <person name="Tahrioui A."/>
            <person name="Quesada E."/>
            <person name="Llamas I."/>
        </authorList>
    </citation>
    <scope>NUCLEOTIDE SEQUENCE [LARGE SCALE GENOMIC DNA]</scope>
    <source>
        <strain evidence="3">DSM 16096 / CECT 5854 / LMG 22089 / FP35</strain>
    </source>
</reference>
<dbReference type="Gene3D" id="3.20.20.150">
    <property type="entry name" value="Divalent-metal-dependent TIM barrel enzymes"/>
    <property type="match status" value="1"/>
</dbReference>
<dbReference type="InterPro" id="IPR050312">
    <property type="entry name" value="IolE/XylAMocC-like"/>
</dbReference>
<proteinExistence type="predicted"/>
<dbReference type="Pfam" id="PF01261">
    <property type="entry name" value="AP_endonuc_2"/>
    <property type="match status" value="1"/>
</dbReference>
<dbReference type="RefSeq" id="WP_016418619.1">
    <property type="nucleotide sequence ID" value="NZ_AUAB01000047.1"/>
</dbReference>
<dbReference type="eggNOG" id="COG1082">
    <property type="taxonomic scope" value="Bacteria"/>
</dbReference>
<protein>
    <recommendedName>
        <fullName evidence="1">Xylose isomerase-like TIM barrel domain-containing protein</fullName>
    </recommendedName>
</protein>
<dbReference type="InterPro" id="IPR013022">
    <property type="entry name" value="Xyl_isomerase-like_TIM-brl"/>
</dbReference>
<evidence type="ECO:0000259" key="1">
    <source>
        <dbReference type="Pfam" id="PF01261"/>
    </source>
</evidence>
<dbReference type="OrthoDB" id="9787068at2"/>
<organism evidence="2 3">
    <name type="scientific">Litchfieldella anticariensis (strain DSM 16096 / CECT 5854 / CIP 108499 / LMG 22089 / FP35)</name>
    <name type="common">Halomonas anticariensis</name>
    <dbReference type="NCBI Taxonomy" id="1121939"/>
    <lineage>
        <taxon>Bacteria</taxon>
        <taxon>Pseudomonadati</taxon>
        <taxon>Pseudomonadota</taxon>
        <taxon>Gammaproteobacteria</taxon>
        <taxon>Oceanospirillales</taxon>
        <taxon>Halomonadaceae</taxon>
        <taxon>Litchfieldella</taxon>
    </lineage>
</organism>
<dbReference type="PANTHER" id="PTHR12110:SF52">
    <property type="entry name" value="XYLOSE ISOMERASE"/>
    <property type="match status" value="1"/>
</dbReference>
<evidence type="ECO:0000313" key="3">
    <source>
        <dbReference type="Proteomes" id="UP000014463"/>
    </source>
</evidence>